<evidence type="ECO:0000256" key="1">
    <source>
        <dbReference type="SAM" id="MobiDB-lite"/>
    </source>
</evidence>
<comment type="caution">
    <text evidence="2">The sequence shown here is derived from an EMBL/GenBank/DDBJ whole genome shotgun (WGS) entry which is preliminary data.</text>
</comment>
<dbReference type="EMBL" id="JAAALK010000080">
    <property type="protein sequence ID" value="KAG8093968.1"/>
    <property type="molecule type" value="Genomic_DNA"/>
</dbReference>
<reference evidence="2" key="2">
    <citation type="submission" date="2021-02" db="EMBL/GenBank/DDBJ databases">
        <authorList>
            <person name="Kimball J.A."/>
            <person name="Haas M.W."/>
            <person name="Macchietto M."/>
            <person name="Kono T."/>
            <person name="Duquette J."/>
            <person name="Shao M."/>
        </authorList>
    </citation>
    <scope>NUCLEOTIDE SEQUENCE</scope>
    <source>
        <tissue evidence="2">Fresh leaf tissue</tissue>
    </source>
</reference>
<protein>
    <submittedName>
        <fullName evidence="2">Uncharacterized protein</fullName>
    </submittedName>
</protein>
<feature type="region of interest" description="Disordered" evidence="1">
    <location>
        <begin position="20"/>
        <end position="46"/>
    </location>
</feature>
<dbReference type="AlphaFoldDB" id="A0A8J5WLY1"/>
<evidence type="ECO:0000313" key="3">
    <source>
        <dbReference type="Proteomes" id="UP000729402"/>
    </source>
</evidence>
<reference evidence="2" key="1">
    <citation type="journal article" date="2021" name="bioRxiv">
        <title>Whole Genome Assembly and Annotation of Northern Wild Rice, Zizania palustris L., Supports a Whole Genome Duplication in the Zizania Genus.</title>
        <authorList>
            <person name="Haas M."/>
            <person name="Kono T."/>
            <person name="Macchietto M."/>
            <person name="Millas R."/>
            <person name="McGilp L."/>
            <person name="Shao M."/>
            <person name="Duquette J."/>
            <person name="Hirsch C.N."/>
            <person name="Kimball J."/>
        </authorList>
    </citation>
    <scope>NUCLEOTIDE SEQUENCE</scope>
    <source>
        <tissue evidence="2">Fresh leaf tissue</tissue>
    </source>
</reference>
<gene>
    <name evidence="2" type="ORF">GUJ93_ZPchr0012g19038</name>
</gene>
<organism evidence="2 3">
    <name type="scientific">Zizania palustris</name>
    <name type="common">Northern wild rice</name>
    <dbReference type="NCBI Taxonomy" id="103762"/>
    <lineage>
        <taxon>Eukaryota</taxon>
        <taxon>Viridiplantae</taxon>
        <taxon>Streptophyta</taxon>
        <taxon>Embryophyta</taxon>
        <taxon>Tracheophyta</taxon>
        <taxon>Spermatophyta</taxon>
        <taxon>Magnoliopsida</taxon>
        <taxon>Liliopsida</taxon>
        <taxon>Poales</taxon>
        <taxon>Poaceae</taxon>
        <taxon>BOP clade</taxon>
        <taxon>Oryzoideae</taxon>
        <taxon>Oryzeae</taxon>
        <taxon>Zizaniinae</taxon>
        <taxon>Zizania</taxon>
    </lineage>
</organism>
<accession>A0A8J5WLY1</accession>
<proteinExistence type="predicted"/>
<evidence type="ECO:0000313" key="2">
    <source>
        <dbReference type="EMBL" id="KAG8093968.1"/>
    </source>
</evidence>
<name>A0A8J5WLY1_ZIZPA</name>
<sequence>MRLRRSSGEVVDVDCAFAKRQRQLASSSSSPPRGSGDGGVDSRPVSRTPPYDHALLALSQCEAAATTRLLFVVSTSRQRWRGVDSRPVSRAPPYDHALLALSQCEAAATTRLLFVVSTSRQRWRGVDSRPVSRAPPYDHALLALSQIVYYSVKQQRQLASSSSSPPHGGGGGGWIPSWSRVLRCTATPYLRSISKQIHYADAVSVPICLKKFDGCPLWSLVSDQSRFLPTMSI</sequence>
<dbReference type="Proteomes" id="UP000729402">
    <property type="component" value="Unassembled WGS sequence"/>
</dbReference>
<keyword evidence="3" id="KW-1185">Reference proteome</keyword>